<feature type="transmembrane region" description="Helical" evidence="1">
    <location>
        <begin position="242"/>
        <end position="267"/>
    </location>
</feature>
<dbReference type="Pfam" id="PF04120">
    <property type="entry name" value="Iron_permease"/>
    <property type="match status" value="1"/>
</dbReference>
<accession>A0A0W0CBV6</accession>
<keyword evidence="1" id="KW-1133">Transmembrane helix</keyword>
<dbReference type="VEuPathDB" id="FungiDB:CAGL0F00187g"/>
<comment type="caution">
    <text evidence="2">The sequence shown here is derived from an EMBL/GenBank/DDBJ whole genome shotgun (WGS) entry which is preliminary data.</text>
</comment>
<dbReference type="GO" id="GO:0005375">
    <property type="term" value="F:copper ion transmembrane transporter activity"/>
    <property type="evidence" value="ECO:0007669"/>
    <property type="project" value="EnsemblFungi"/>
</dbReference>
<reference evidence="2 3" key="1">
    <citation type="submission" date="2015-10" db="EMBL/GenBank/DDBJ databases">
        <title>Draft genomes sequences of Candida glabrata isolates 1A, 1B, 2A, 2B, 3A and 3B.</title>
        <authorList>
            <person name="Haavelsrud O.E."/>
            <person name="Gaustad P."/>
        </authorList>
    </citation>
    <scope>NUCLEOTIDE SEQUENCE [LARGE SCALE GENOMIC DNA]</scope>
    <source>
        <strain evidence="2">910700640</strain>
    </source>
</reference>
<dbReference type="VEuPathDB" id="FungiDB:B1J91_F00187g"/>
<dbReference type="InterPro" id="IPR007251">
    <property type="entry name" value="Iron_permease_Fet4"/>
</dbReference>
<evidence type="ECO:0000313" key="2">
    <source>
        <dbReference type="EMBL" id="KTB12281.1"/>
    </source>
</evidence>
<keyword evidence="1" id="KW-0472">Membrane</keyword>
<evidence type="ECO:0000256" key="1">
    <source>
        <dbReference type="SAM" id="Phobius"/>
    </source>
</evidence>
<dbReference type="VEuPathDB" id="FungiDB:GVI51_F00055"/>
<protein>
    <submittedName>
        <fullName evidence="2">Low-affinity Fe(2+) transport protein</fullName>
    </submittedName>
</protein>
<dbReference type="AlphaFoldDB" id="A0A0W0CBV6"/>
<name>A0A0W0CBV6_CANGB</name>
<dbReference type="GO" id="GO:0015677">
    <property type="term" value="P:copper ion import"/>
    <property type="evidence" value="ECO:0007669"/>
    <property type="project" value="EnsemblFungi"/>
</dbReference>
<keyword evidence="1" id="KW-0812">Transmembrane</keyword>
<dbReference type="GO" id="GO:0005381">
    <property type="term" value="F:iron ion transmembrane transporter activity"/>
    <property type="evidence" value="ECO:0007669"/>
    <property type="project" value="EnsemblFungi"/>
</dbReference>
<organism evidence="2 3">
    <name type="scientific">Candida glabrata</name>
    <name type="common">Yeast</name>
    <name type="synonym">Torulopsis glabrata</name>
    <dbReference type="NCBI Taxonomy" id="5478"/>
    <lineage>
        <taxon>Eukaryota</taxon>
        <taxon>Fungi</taxon>
        <taxon>Dikarya</taxon>
        <taxon>Ascomycota</taxon>
        <taxon>Saccharomycotina</taxon>
        <taxon>Saccharomycetes</taxon>
        <taxon>Saccharomycetales</taxon>
        <taxon>Saccharomycetaceae</taxon>
        <taxon>Nakaseomyces</taxon>
    </lineage>
</organism>
<dbReference type="VEuPathDB" id="FungiDB:GWK60_F00055"/>
<feature type="transmembrane region" description="Helical" evidence="1">
    <location>
        <begin position="406"/>
        <end position="425"/>
    </location>
</feature>
<evidence type="ECO:0000313" key="3">
    <source>
        <dbReference type="Proteomes" id="UP000054886"/>
    </source>
</evidence>
<feature type="transmembrane region" description="Helical" evidence="1">
    <location>
        <begin position="372"/>
        <end position="394"/>
    </location>
</feature>
<dbReference type="OMA" id="WQVVMQD"/>
<dbReference type="GO" id="GO:0006829">
    <property type="term" value="P:zinc ion transport"/>
    <property type="evidence" value="ECO:0007669"/>
    <property type="project" value="EnsemblFungi"/>
</dbReference>
<dbReference type="Proteomes" id="UP000054886">
    <property type="component" value="Unassembled WGS sequence"/>
</dbReference>
<feature type="transmembrane region" description="Helical" evidence="1">
    <location>
        <begin position="516"/>
        <end position="536"/>
    </location>
</feature>
<feature type="transmembrane region" description="Helical" evidence="1">
    <location>
        <begin position="480"/>
        <end position="504"/>
    </location>
</feature>
<proteinExistence type="predicted"/>
<dbReference type="EMBL" id="LLZZ01000022">
    <property type="protein sequence ID" value="KTB12281.1"/>
    <property type="molecule type" value="Genomic_DNA"/>
</dbReference>
<gene>
    <name evidence="2" type="ORF">AO440_001111</name>
</gene>
<feature type="transmembrane region" description="Helical" evidence="1">
    <location>
        <begin position="294"/>
        <end position="313"/>
    </location>
</feature>
<sequence length="570" mass="64955">MGKVGEFFGHPGRRPMFRHRANIPVIKSDCEYEESCNEKNDPKNDETICRVDSFNNSSSDSSLNDVHLQDDGNILTTHNFTGLSTSRTDKVLDWMVMVAGSQFMFFLIWIILIIWIVTGIIYNGPFNWQVVMQDGQSIQCYVWDTLLMRQQLNSTHEQILIISDIRSRLASFSGFFERLSFACIKGSKESDVDTTAQGVDESSNKSDINCDCEDKNETTEFIKTGELPVENWYDNLCTKASYIIGSIPMMIAFWLGVMVWIVCGIIPKDAGNSPPFTGETTGSNPKLKKFSDTWQMYINTAVAVSLLICSTFLQNIRARHDKFIAKFLLQIYDLEHEIDTKLRTALNDYDTLHPIIEVAPVKRSKLEVIIDWYADVIGTGIGVVVAIIVFGVWIGIGQPLHWNDNWWLIIGTYTGLVGFLDGYIIRQVYFKIIQHEENNFQMLADEDMALFQRYNIPCEDEYFGIKGPVKMNWNLKISTYINYLCASQWSVVCSVLIILGLIGAASGLKWSTTGQLIANTPTMIIEEFFLIVLIQAHNEADLERRKEVTALYMRRKLLLNYVKKELGISH</sequence>
<dbReference type="GO" id="GO:0005886">
    <property type="term" value="C:plasma membrane"/>
    <property type="evidence" value="ECO:0007669"/>
    <property type="project" value="EnsemblFungi"/>
</dbReference>
<dbReference type="PhylomeDB" id="A0A0W0CBV6"/>
<feature type="transmembrane region" description="Helical" evidence="1">
    <location>
        <begin position="103"/>
        <end position="122"/>
    </location>
</feature>